<dbReference type="KEGG" id="mcha:111021435"/>
<dbReference type="PROSITE" id="PS00653">
    <property type="entry name" value="GLYCOSYL_HYDROL_F1_2"/>
    <property type="match status" value="1"/>
</dbReference>
<dbReference type="FunFam" id="3.20.20.80:FF:000020">
    <property type="entry name" value="Beta-glucosidase 12"/>
    <property type="match status" value="1"/>
</dbReference>
<organism evidence="5 6">
    <name type="scientific">Momordica charantia</name>
    <name type="common">Bitter gourd</name>
    <name type="synonym">Balsam pear</name>
    <dbReference type="NCBI Taxonomy" id="3673"/>
    <lineage>
        <taxon>Eukaryota</taxon>
        <taxon>Viridiplantae</taxon>
        <taxon>Streptophyta</taxon>
        <taxon>Embryophyta</taxon>
        <taxon>Tracheophyta</taxon>
        <taxon>Spermatophyta</taxon>
        <taxon>Magnoliopsida</taxon>
        <taxon>eudicotyledons</taxon>
        <taxon>Gunneridae</taxon>
        <taxon>Pentapetalae</taxon>
        <taxon>rosids</taxon>
        <taxon>fabids</taxon>
        <taxon>Cucurbitales</taxon>
        <taxon>Cucurbitaceae</taxon>
        <taxon>Momordiceae</taxon>
        <taxon>Momordica</taxon>
    </lineage>
</organism>
<evidence type="ECO:0000256" key="4">
    <source>
        <dbReference type="RuleBase" id="RU003690"/>
    </source>
</evidence>
<accession>A0A6J1DL20</accession>
<dbReference type="Proteomes" id="UP000504603">
    <property type="component" value="Unplaced"/>
</dbReference>
<comment type="similarity">
    <text evidence="1 4">Belongs to the glycosyl hydrolase 1 family.</text>
</comment>
<evidence type="ECO:0000256" key="1">
    <source>
        <dbReference type="ARBA" id="ARBA00010838"/>
    </source>
</evidence>
<name>A0A6J1DL20_MOMCH</name>
<evidence type="ECO:0000256" key="2">
    <source>
        <dbReference type="ARBA" id="ARBA00022801"/>
    </source>
</evidence>
<sequence length="407" mass="46932">MATGVDALDIQSHQIDMIGRSSFPRSFVFGAASSAYQYEGAAFKYGKGSSIWDTYTHEHPERIMDRNNGDVAVDSYHRYKEDVAILKHIGFDVYRFSIAWSRILPNGKLCGGVNRQGIDYYNNLINELLRNGIKPYITLFHWDVPQALEDEYQGFLSHQIANQNGTIGITLVSDWYVPYSNSEADEKATNRALEFSLGWFLHPLVYGDYPTSMRTLVDERLPKFTKEESILIIDSFDFLGVNYYTANYAKNNSNNVHPKPSYLNDIHATLTADHNGVPIGPKAHPSSWLAVYPKGLKELLIYIKNNYKNPIIYITENGYLDYNSHHVQDLIRDKCRVKYFHDHLYNLHEAIKAGVRVNGYFAWSLLDNFEWASGYTLRFGLTYIDFEHHSLRMPKDSARWFNNFLNN</sequence>
<dbReference type="InterPro" id="IPR033132">
    <property type="entry name" value="GH_1_N_CS"/>
</dbReference>
<dbReference type="PRINTS" id="PR00131">
    <property type="entry name" value="GLHYDRLASE1"/>
</dbReference>
<dbReference type="InterPro" id="IPR001360">
    <property type="entry name" value="Glyco_hydro_1"/>
</dbReference>
<evidence type="ECO:0000313" key="6">
    <source>
        <dbReference type="RefSeq" id="XP_022154099.1"/>
    </source>
</evidence>
<protein>
    <submittedName>
        <fullName evidence="6">Beta-glucosidase 10-like</fullName>
    </submittedName>
</protein>
<evidence type="ECO:0000256" key="3">
    <source>
        <dbReference type="ARBA" id="ARBA00023295"/>
    </source>
</evidence>
<reference evidence="6" key="1">
    <citation type="submission" date="2025-08" db="UniProtKB">
        <authorList>
            <consortium name="RefSeq"/>
        </authorList>
    </citation>
    <scope>IDENTIFICATION</scope>
    <source>
        <strain evidence="6">OHB3-1</strain>
    </source>
</reference>
<dbReference type="PANTHER" id="PTHR10353:SF137">
    <property type="entry name" value="MYROSINASE 3-RELATED"/>
    <property type="match status" value="1"/>
</dbReference>
<dbReference type="GO" id="GO:0005975">
    <property type="term" value="P:carbohydrate metabolic process"/>
    <property type="evidence" value="ECO:0007669"/>
    <property type="project" value="InterPro"/>
</dbReference>
<dbReference type="GO" id="GO:0008422">
    <property type="term" value="F:beta-glucosidase activity"/>
    <property type="evidence" value="ECO:0007669"/>
    <property type="project" value="UniProtKB-ARBA"/>
</dbReference>
<dbReference type="Pfam" id="PF00232">
    <property type="entry name" value="Glyco_hydro_1"/>
    <property type="match status" value="1"/>
</dbReference>
<dbReference type="Gene3D" id="3.20.20.80">
    <property type="entry name" value="Glycosidases"/>
    <property type="match status" value="2"/>
</dbReference>
<dbReference type="AlphaFoldDB" id="A0A6J1DL20"/>
<keyword evidence="3" id="KW-0326">Glycosidase</keyword>
<proteinExistence type="inferred from homology"/>
<dbReference type="InterPro" id="IPR017853">
    <property type="entry name" value="GH"/>
</dbReference>
<dbReference type="RefSeq" id="XP_022154099.1">
    <property type="nucleotide sequence ID" value="XM_022298407.1"/>
</dbReference>
<keyword evidence="2" id="KW-0378">Hydrolase</keyword>
<dbReference type="SUPFAM" id="SSF51445">
    <property type="entry name" value="(Trans)glycosidases"/>
    <property type="match status" value="1"/>
</dbReference>
<dbReference type="PANTHER" id="PTHR10353">
    <property type="entry name" value="GLYCOSYL HYDROLASE"/>
    <property type="match status" value="1"/>
</dbReference>
<gene>
    <name evidence="6" type="primary">LOC111021435</name>
</gene>
<evidence type="ECO:0000313" key="5">
    <source>
        <dbReference type="Proteomes" id="UP000504603"/>
    </source>
</evidence>
<dbReference type="OrthoDB" id="65569at2759"/>
<dbReference type="GeneID" id="111021435"/>
<keyword evidence="5" id="KW-1185">Reference proteome</keyword>